<dbReference type="EMBL" id="JAVREK010000001">
    <property type="protein sequence ID" value="MDT0300809.1"/>
    <property type="molecule type" value="Genomic_DNA"/>
</dbReference>
<comment type="caution">
    <text evidence="2">The sequence shown here is derived from an EMBL/GenBank/DDBJ whole genome shotgun (WGS) entry which is preliminary data.</text>
</comment>
<proteinExistence type="predicted"/>
<evidence type="ECO:0000313" key="3">
    <source>
        <dbReference type="Proteomes" id="UP001183226"/>
    </source>
</evidence>
<feature type="region of interest" description="Disordered" evidence="1">
    <location>
        <begin position="1"/>
        <end position="60"/>
    </location>
</feature>
<protein>
    <submittedName>
        <fullName evidence="2">Uncharacterized protein</fullName>
    </submittedName>
</protein>
<keyword evidence="3" id="KW-1185">Reference proteome</keyword>
<dbReference type="RefSeq" id="WP_311543232.1">
    <property type="nucleotide sequence ID" value="NZ_JAVREK010000001.1"/>
</dbReference>
<dbReference type="Proteomes" id="UP001183226">
    <property type="component" value="Unassembled WGS sequence"/>
</dbReference>
<sequence length="60" mass="6356">MRISCWGSSRSPVGEDPQGQLDDEDAQHQHVDPVQQSAVLLNDPGGGLQTPAAPPTPNPR</sequence>
<accession>A0ABU2KNG1</accession>
<organism evidence="2 3">
    <name type="scientific">Streptomonospora wellingtoniae</name>
    <dbReference type="NCBI Taxonomy" id="3075544"/>
    <lineage>
        <taxon>Bacteria</taxon>
        <taxon>Bacillati</taxon>
        <taxon>Actinomycetota</taxon>
        <taxon>Actinomycetes</taxon>
        <taxon>Streptosporangiales</taxon>
        <taxon>Nocardiopsidaceae</taxon>
        <taxon>Streptomonospora</taxon>
    </lineage>
</organism>
<evidence type="ECO:0000313" key="2">
    <source>
        <dbReference type="EMBL" id="MDT0300809.1"/>
    </source>
</evidence>
<reference evidence="3" key="1">
    <citation type="submission" date="2023-07" db="EMBL/GenBank/DDBJ databases">
        <title>30 novel species of actinomycetes from the DSMZ collection.</title>
        <authorList>
            <person name="Nouioui I."/>
        </authorList>
    </citation>
    <scope>NUCLEOTIDE SEQUENCE [LARGE SCALE GENOMIC DNA]</scope>
    <source>
        <strain evidence="3">DSM 45055</strain>
    </source>
</reference>
<name>A0ABU2KNG1_9ACTN</name>
<evidence type="ECO:0000256" key="1">
    <source>
        <dbReference type="SAM" id="MobiDB-lite"/>
    </source>
</evidence>
<gene>
    <name evidence="2" type="ORF">RM446_01610</name>
</gene>
<feature type="compositionally biased region" description="Polar residues" evidence="1">
    <location>
        <begin position="1"/>
        <end position="11"/>
    </location>
</feature>